<sequence>MLSRLSDGYPDEDSVGLPLTGLSAAELVTIADLVDIRLCVITIGWEDAFWSRLTAAGREALERSSDLEPVA</sequence>
<dbReference type="Proteomes" id="UP001163223">
    <property type="component" value="Chromosome"/>
</dbReference>
<evidence type="ECO:0000313" key="2">
    <source>
        <dbReference type="Proteomes" id="UP001163223"/>
    </source>
</evidence>
<protein>
    <submittedName>
        <fullName evidence="1">Uncharacterized protein</fullName>
    </submittedName>
</protein>
<dbReference type="EMBL" id="CP113520">
    <property type="protein sequence ID" value="WAJ30621.1"/>
    <property type="molecule type" value="Genomic_DNA"/>
</dbReference>
<evidence type="ECO:0000313" key="1">
    <source>
        <dbReference type="EMBL" id="WAJ30621.1"/>
    </source>
</evidence>
<reference evidence="1" key="1">
    <citation type="submission" date="2022-11" db="EMBL/GenBank/DDBJ databases">
        <title>beta-Carotene-producing bacterium, Jeongeuplla avenae sp. nov., alleviates the salt stress of Arabidopsis seedlings.</title>
        <authorList>
            <person name="Jiang L."/>
            <person name="Lee J."/>
        </authorList>
    </citation>
    <scope>NUCLEOTIDE SEQUENCE</scope>
    <source>
        <strain evidence="1">DY_R2A_6</strain>
    </source>
</reference>
<organism evidence="1 2">
    <name type="scientific">Antarcticirhabdus aurantiaca</name>
    <dbReference type="NCBI Taxonomy" id="2606717"/>
    <lineage>
        <taxon>Bacteria</taxon>
        <taxon>Pseudomonadati</taxon>
        <taxon>Pseudomonadota</taxon>
        <taxon>Alphaproteobacteria</taxon>
        <taxon>Hyphomicrobiales</taxon>
        <taxon>Aurantimonadaceae</taxon>
        <taxon>Antarcticirhabdus</taxon>
    </lineage>
</organism>
<gene>
    <name evidence="1" type="ORF">OXU80_10615</name>
</gene>
<keyword evidence="2" id="KW-1185">Reference proteome</keyword>
<accession>A0ACD4NUT0</accession>
<name>A0ACD4NUT0_9HYPH</name>
<proteinExistence type="predicted"/>